<evidence type="ECO:0000256" key="4">
    <source>
        <dbReference type="ARBA" id="ARBA00022475"/>
    </source>
</evidence>
<feature type="transmembrane region" description="Helical" evidence="8">
    <location>
        <begin position="60"/>
        <end position="81"/>
    </location>
</feature>
<dbReference type="PANTHER" id="PTHR30472">
    <property type="entry name" value="FERRIC ENTEROBACTIN TRANSPORT SYSTEM PERMEASE PROTEIN"/>
    <property type="match status" value="1"/>
</dbReference>
<keyword evidence="7 8" id="KW-0472">Membrane</keyword>
<dbReference type="RefSeq" id="WP_163052290.1">
    <property type="nucleotide sequence ID" value="NZ_AP019695.1"/>
</dbReference>
<dbReference type="FunFam" id="1.10.3470.10:FF:000001">
    <property type="entry name" value="Vitamin B12 ABC transporter permease BtuC"/>
    <property type="match status" value="1"/>
</dbReference>
<dbReference type="Gene3D" id="1.10.3470.10">
    <property type="entry name" value="ABC transporter involved in vitamin B12 uptake, BtuC"/>
    <property type="match status" value="1"/>
</dbReference>
<feature type="transmembrane region" description="Helical" evidence="8">
    <location>
        <begin position="276"/>
        <end position="295"/>
    </location>
</feature>
<keyword evidence="4" id="KW-1003">Cell membrane</keyword>
<comment type="subcellular location">
    <subcellularLocation>
        <location evidence="1">Cell membrane</location>
        <topology evidence="1">Multi-pass membrane protein</topology>
    </subcellularLocation>
</comment>
<feature type="transmembrane region" description="Helical" evidence="8">
    <location>
        <begin position="235"/>
        <end position="264"/>
    </location>
</feature>
<dbReference type="Pfam" id="PF01032">
    <property type="entry name" value="FecCD"/>
    <property type="match status" value="1"/>
</dbReference>
<feature type="transmembrane region" description="Helical" evidence="8">
    <location>
        <begin position="90"/>
        <end position="110"/>
    </location>
</feature>
<proteinExistence type="inferred from homology"/>
<evidence type="ECO:0000256" key="3">
    <source>
        <dbReference type="ARBA" id="ARBA00022448"/>
    </source>
</evidence>
<feature type="transmembrane region" description="Helical" evidence="8">
    <location>
        <begin position="188"/>
        <end position="209"/>
    </location>
</feature>
<evidence type="ECO:0000313" key="10">
    <source>
        <dbReference type="Proteomes" id="UP000464754"/>
    </source>
</evidence>
<organism evidence="9 10">
    <name type="scientific">Amedibacterium intestinale</name>
    <dbReference type="NCBI Taxonomy" id="2583452"/>
    <lineage>
        <taxon>Bacteria</taxon>
        <taxon>Bacillati</taxon>
        <taxon>Bacillota</taxon>
        <taxon>Erysipelotrichia</taxon>
        <taxon>Erysipelotrichales</taxon>
        <taxon>Erysipelotrichaceae</taxon>
        <taxon>Amedibacterium</taxon>
    </lineage>
</organism>
<feature type="transmembrane region" description="Helical" evidence="8">
    <location>
        <begin position="116"/>
        <end position="134"/>
    </location>
</feature>
<protein>
    <submittedName>
        <fullName evidence="9">Ferrichrome ABC transporter permease</fullName>
    </submittedName>
</protein>
<accession>A0A6N4TKI8</accession>
<dbReference type="CDD" id="cd06550">
    <property type="entry name" value="TM_ABC_iron-siderophores_like"/>
    <property type="match status" value="1"/>
</dbReference>
<dbReference type="EMBL" id="AP019695">
    <property type="protein sequence ID" value="BBK23338.1"/>
    <property type="molecule type" value="Genomic_DNA"/>
</dbReference>
<keyword evidence="6 8" id="KW-1133">Transmembrane helix</keyword>
<dbReference type="GO" id="GO:0022857">
    <property type="term" value="F:transmembrane transporter activity"/>
    <property type="evidence" value="ECO:0007669"/>
    <property type="project" value="InterPro"/>
</dbReference>
<dbReference type="PANTHER" id="PTHR30472:SF25">
    <property type="entry name" value="ABC TRANSPORTER PERMEASE PROTEIN MJ0876-RELATED"/>
    <property type="match status" value="1"/>
</dbReference>
<keyword evidence="10" id="KW-1185">Reference proteome</keyword>
<evidence type="ECO:0000256" key="1">
    <source>
        <dbReference type="ARBA" id="ARBA00004651"/>
    </source>
</evidence>
<dbReference type="AlphaFoldDB" id="A0A6N4TKI8"/>
<gene>
    <name evidence="9" type="primary">fhuB</name>
    <name evidence="9" type="ORF">Aargi30884_22410</name>
</gene>
<evidence type="ECO:0000313" key="9">
    <source>
        <dbReference type="EMBL" id="BBK23338.1"/>
    </source>
</evidence>
<dbReference type="InterPro" id="IPR037294">
    <property type="entry name" value="ABC_BtuC-like"/>
</dbReference>
<comment type="similarity">
    <text evidence="2">Belongs to the binding-protein-dependent transport system permease family. FecCD subfamily.</text>
</comment>
<evidence type="ECO:0000256" key="6">
    <source>
        <dbReference type="ARBA" id="ARBA00022989"/>
    </source>
</evidence>
<feature type="transmembrane region" description="Helical" evidence="8">
    <location>
        <begin position="146"/>
        <end position="168"/>
    </location>
</feature>
<dbReference type="GO" id="GO:0005886">
    <property type="term" value="C:plasma membrane"/>
    <property type="evidence" value="ECO:0007669"/>
    <property type="project" value="UniProtKB-SubCell"/>
</dbReference>
<feature type="transmembrane region" description="Helical" evidence="8">
    <location>
        <begin position="302"/>
        <end position="322"/>
    </location>
</feature>
<evidence type="ECO:0000256" key="2">
    <source>
        <dbReference type="ARBA" id="ARBA00007935"/>
    </source>
</evidence>
<dbReference type="SUPFAM" id="SSF81345">
    <property type="entry name" value="ABC transporter involved in vitamin B12 uptake, BtuC"/>
    <property type="match status" value="1"/>
</dbReference>
<dbReference type="InterPro" id="IPR000522">
    <property type="entry name" value="ABC_transptr_permease_BtuC"/>
</dbReference>
<evidence type="ECO:0000256" key="8">
    <source>
        <dbReference type="SAM" id="Phobius"/>
    </source>
</evidence>
<dbReference type="Proteomes" id="UP000464754">
    <property type="component" value="Chromosome"/>
</dbReference>
<keyword evidence="5 8" id="KW-0812">Transmembrane</keyword>
<dbReference type="GO" id="GO:0033214">
    <property type="term" value="P:siderophore-iron import into cell"/>
    <property type="evidence" value="ECO:0007669"/>
    <property type="project" value="TreeGrafter"/>
</dbReference>
<evidence type="ECO:0000256" key="7">
    <source>
        <dbReference type="ARBA" id="ARBA00023136"/>
    </source>
</evidence>
<dbReference type="KEGG" id="aarg:Aargi30884_22410"/>
<name>A0A6N4TKI8_9FIRM</name>
<evidence type="ECO:0000256" key="5">
    <source>
        <dbReference type="ARBA" id="ARBA00022692"/>
    </source>
</evidence>
<keyword evidence="3" id="KW-0813">Transport</keyword>
<sequence length="327" mass="35278">MKRHILLATVVGMLLLLLGIFISIQNGAKQIPLSDIISVFFSSADTLHSQLILDVRLPRLLASILCGGLLAMSGAMTQGILKNPVAEPSILGITQGATMFVALSSFLPAFPILTSPFPMAIFGAAISGLLIFSFSLKKGIRQDISLLLLAGTALSMLFLSLASIFALLQNRSQELAFWIAGGFRNISWFHVHGFIVIAIIAFLAIFFLAQKINLLSLGDEAAIGLGISPNKIRRYVLLLMIPICAICVASAGNIAFVGLFIPHILRKIIGNDYRSLLPLSFLYGGVLLLFADVLARTISAPYELPVGLFTAFLGIPVFLLQVRKEIQ</sequence>
<reference evidence="10" key="1">
    <citation type="submission" date="2019-05" db="EMBL/GenBank/DDBJ databases">
        <title>Complete genome sequencing of Absiella argi strain JCM 30884.</title>
        <authorList>
            <person name="Sakamoto M."/>
            <person name="Murakami T."/>
            <person name="Mori H."/>
        </authorList>
    </citation>
    <scope>NUCLEOTIDE SEQUENCE [LARGE SCALE GENOMIC DNA]</scope>
    <source>
        <strain evidence="10">JCM 30884</strain>
    </source>
</reference>